<dbReference type="InterPro" id="IPR052895">
    <property type="entry name" value="HetReg/Transcr_Mod"/>
</dbReference>
<dbReference type="RefSeq" id="XP_038786310.1">
    <property type="nucleotide sequence ID" value="XM_038930621.1"/>
</dbReference>
<feature type="coiled-coil region" evidence="1">
    <location>
        <begin position="759"/>
        <end position="786"/>
    </location>
</feature>
<evidence type="ECO:0000313" key="3">
    <source>
        <dbReference type="EMBL" id="KAF7676069.1"/>
    </source>
</evidence>
<keyword evidence="1" id="KW-0175">Coiled coil</keyword>
<comment type="caution">
    <text evidence="3">The sequence shown here is derived from an EMBL/GenBank/DDBJ whole genome shotgun (WGS) entry which is preliminary data.</text>
</comment>
<accession>A0A8H7EDS6</accession>
<evidence type="ECO:0000259" key="2">
    <source>
        <dbReference type="Pfam" id="PF06985"/>
    </source>
</evidence>
<feature type="domain" description="Heterokaryon incompatibility" evidence="2">
    <location>
        <begin position="2"/>
        <end position="126"/>
    </location>
</feature>
<protein>
    <recommendedName>
        <fullName evidence="2">Heterokaryon incompatibility domain-containing protein</fullName>
    </recommendedName>
</protein>
<keyword evidence="4" id="KW-1185">Reference proteome</keyword>
<name>A0A8H7EDS6_9PLEO</name>
<proteinExistence type="predicted"/>
<organism evidence="3 4">
    <name type="scientific">Alternaria burnsii</name>
    <dbReference type="NCBI Taxonomy" id="1187904"/>
    <lineage>
        <taxon>Eukaryota</taxon>
        <taxon>Fungi</taxon>
        <taxon>Dikarya</taxon>
        <taxon>Ascomycota</taxon>
        <taxon>Pezizomycotina</taxon>
        <taxon>Dothideomycetes</taxon>
        <taxon>Pleosporomycetidae</taxon>
        <taxon>Pleosporales</taxon>
        <taxon>Pleosporineae</taxon>
        <taxon>Pleosporaceae</taxon>
        <taxon>Alternaria</taxon>
        <taxon>Alternaria sect. Alternaria</taxon>
    </lineage>
</organism>
<dbReference type="Pfam" id="PF06985">
    <property type="entry name" value="HET"/>
    <property type="match status" value="1"/>
</dbReference>
<sequence>MYNALVQLRRRSVGEYWIDAICINQSDLAERASQVQLMGRIYREAESVVVWLGQMSKLSEMSIAVFAGSTDRASMPPAEYWNCREDQIISTGTTAGIPAKYYRFAILGAATVTWSQWFIRTWVVQELCWAKQVVYLIGETEISVDSIVKSFEVAEEFVRSLDHSFENLMSSILGPPLADGKDEHGKFRFLRNWGSKFGPVWMPQIFYETFESSLKLSIAPMMLQAREHFQQGRMWTLLEWMLACRGRSATDIRDLVFAGLSLVDPKGLLIDTDILLEESKSMTTKPVPVLTRNKYDPQTIPPFGVKAIDRSFYQRKPTSSIKSPSLIPNGLWSALRADYTSGTRELLSIAARTSRPSAYDSDWWISTSDHSFHGDLPSWAPVPGSWTSHVNELLVAQKNSDFHAGGASRQPPKIAHDGRILYLDVEIGDQVEGFIIDDDFIDTFAPQQLRNLFVTLLNHSTMHGKQVSAINALSRVLLGGQEQHYPQLYQHAPSWLCHTLASAVFIQLQLERQKQYENSPRRCDYKSMTSDSFADLSINYHEQRNKTMEDLLNLFEEVLVTFSDQPWPEWSKTSRKFDMDIHVEFLHEMSEARQLDAQTTGAQTSTRFERATNELHDGMQFMERYMKYMESPEFPSLPPYTPSTKHKLQSRLFEPQDPDVHTHLTKLARSALAWRKVFFTIGGRIGYGPKWLVGGEPVLLVCGADIPYAFTLLEVDRRSRARQLRLELDENDQRYYEIKMKLQTARKPSIWEPFDALWYGRQQEKLKRLDERRLELQDKYDQILNSVPNSNGFVLQGEVYIDGIMHGEDLGVGIKARLPIV</sequence>
<reference evidence="3" key="2">
    <citation type="submission" date="2020-08" db="EMBL/GenBank/DDBJ databases">
        <title>Draft Genome Sequence of Cumin Blight Pathogen Alternaria burnsii.</title>
        <authorList>
            <person name="Feng Z."/>
        </authorList>
    </citation>
    <scope>NUCLEOTIDE SEQUENCE</scope>
    <source>
        <strain evidence="3">CBS107.38</strain>
    </source>
</reference>
<dbReference type="PANTHER" id="PTHR24148">
    <property type="entry name" value="ANKYRIN REPEAT DOMAIN-CONTAINING PROTEIN 39 HOMOLOG-RELATED"/>
    <property type="match status" value="1"/>
</dbReference>
<dbReference type="Proteomes" id="UP000596902">
    <property type="component" value="Unassembled WGS sequence"/>
</dbReference>
<evidence type="ECO:0000313" key="4">
    <source>
        <dbReference type="Proteomes" id="UP000596902"/>
    </source>
</evidence>
<dbReference type="AlphaFoldDB" id="A0A8H7EDS6"/>
<dbReference type="PANTHER" id="PTHR24148:SF73">
    <property type="entry name" value="HET DOMAIN PROTEIN (AFU_ORTHOLOGUE AFUA_8G01020)"/>
    <property type="match status" value="1"/>
</dbReference>
<dbReference type="InterPro" id="IPR010730">
    <property type="entry name" value="HET"/>
</dbReference>
<reference evidence="3" key="1">
    <citation type="submission" date="2020-01" db="EMBL/GenBank/DDBJ databases">
        <authorList>
            <person name="Feng Z.H.Z."/>
        </authorList>
    </citation>
    <scope>NUCLEOTIDE SEQUENCE</scope>
    <source>
        <strain evidence="3">CBS107.38</strain>
    </source>
</reference>
<dbReference type="GeneID" id="62203799"/>
<dbReference type="EMBL" id="JAAABM010000007">
    <property type="protein sequence ID" value="KAF7676069.1"/>
    <property type="molecule type" value="Genomic_DNA"/>
</dbReference>
<evidence type="ECO:0000256" key="1">
    <source>
        <dbReference type="SAM" id="Coils"/>
    </source>
</evidence>
<gene>
    <name evidence="3" type="ORF">GT037_005574</name>
</gene>